<proteinExistence type="predicted"/>
<gene>
    <name evidence="1" type="ORF">O6H91_21G028500</name>
</gene>
<accession>A0ACC2AIZ2</accession>
<comment type="caution">
    <text evidence="1">The sequence shown here is derived from an EMBL/GenBank/DDBJ whole genome shotgun (WGS) entry which is preliminary data.</text>
</comment>
<organism evidence="1 2">
    <name type="scientific">Diphasiastrum complanatum</name>
    <name type="common">Issler's clubmoss</name>
    <name type="synonym">Lycopodium complanatum</name>
    <dbReference type="NCBI Taxonomy" id="34168"/>
    <lineage>
        <taxon>Eukaryota</taxon>
        <taxon>Viridiplantae</taxon>
        <taxon>Streptophyta</taxon>
        <taxon>Embryophyta</taxon>
        <taxon>Tracheophyta</taxon>
        <taxon>Lycopodiopsida</taxon>
        <taxon>Lycopodiales</taxon>
        <taxon>Lycopodiaceae</taxon>
        <taxon>Lycopodioideae</taxon>
        <taxon>Diphasiastrum</taxon>
    </lineage>
</organism>
<dbReference type="EMBL" id="CM055112">
    <property type="protein sequence ID" value="KAJ7517543.1"/>
    <property type="molecule type" value="Genomic_DNA"/>
</dbReference>
<name>A0ACC2AIZ2_DIPCM</name>
<evidence type="ECO:0000313" key="1">
    <source>
        <dbReference type="EMBL" id="KAJ7517543.1"/>
    </source>
</evidence>
<sequence length="175" mass="20034">MAFSHVLSNFGRGLKGLKVQAAVDFLQDMQEMLQVAKESMKIAQDRAQFYANHGRSPQEIEVGTWVNLKIPKDAKVLRTRKCHKLSPRYSGPYKAIKKINPVSYQLDLPIGVGVHPVFHVSHLKERLSRKDSLFPEGELVELEDLSTFVNWLSWRICLPLCLTCLKEWLTFVVTN</sequence>
<protein>
    <submittedName>
        <fullName evidence="1">Uncharacterized protein</fullName>
    </submittedName>
</protein>
<keyword evidence="2" id="KW-1185">Reference proteome</keyword>
<dbReference type="Proteomes" id="UP001162992">
    <property type="component" value="Chromosome 21"/>
</dbReference>
<evidence type="ECO:0000313" key="2">
    <source>
        <dbReference type="Proteomes" id="UP001162992"/>
    </source>
</evidence>
<reference evidence="2" key="1">
    <citation type="journal article" date="2024" name="Proc. Natl. Acad. Sci. U.S.A.">
        <title>Extraordinary preservation of gene collinearity over three hundred million years revealed in homosporous lycophytes.</title>
        <authorList>
            <person name="Li C."/>
            <person name="Wickell D."/>
            <person name="Kuo L.Y."/>
            <person name="Chen X."/>
            <person name="Nie B."/>
            <person name="Liao X."/>
            <person name="Peng D."/>
            <person name="Ji J."/>
            <person name="Jenkins J."/>
            <person name="Williams M."/>
            <person name="Shu S."/>
            <person name="Plott C."/>
            <person name="Barry K."/>
            <person name="Rajasekar S."/>
            <person name="Grimwood J."/>
            <person name="Han X."/>
            <person name="Sun S."/>
            <person name="Hou Z."/>
            <person name="He W."/>
            <person name="Dai G."/>
            <person name="Sun C."/>
            <person name="Schmutz J."/>
            <person name="Leebens-Mack J.H."/>
            <person name="Li F.W."/>
            <person name="Wang L."/>
        </authorList>
    </citation>
    <scope>NUCLEOTIDE SEQUENCE [LARGE SCALE GENOMIC DNA]</scope>
    <source>
        <strain evidence="2">cv. PW_Plant_1</strain>
    </source>
</reference>